<organism evidence="2 3">
    <name type="scientific">Mycobacterium ulcerans str. Harvey</name>
    <dbReference type="NCBI Taxonomy" id="1299332"/>
    <lineage>
        <taxon>Bacteria</taxon>
        <taxon>Bacillati</taxon>
        <taxon>Actinomycetota</taxon>
        <taxon>Actinomycetes</taxon>
        <taxon>Mycobacteriales</taxon>
        <taxon>Mycobacteriaceae</taxon>
        <taxon>Mycobacterium</taxon>
        <taxon>Mycobacterium ulcerans group</taxon>
    </lineage>
</organism>
<feature type="compositionally biased region" description="Basic and acidic residues" evidence="1">
    <location>
        <begin position="45"/>
        <end position="59"/>
    </location>
</feature>
<keyword evidence="3" id="KW-1185">Reference proteome</keyword>
<gene>
    <name evidence="2" type="ORF">I551_5628</name>
</gene>
<evidence type="ECO:0000256" key="1">
    <source>
        <dbReference type="SAM" id="MobiDB-lite"/>
    </source>
</evidence>
<accession>A0ABN0QTE9</accession>
<evidence type="ECO:0000313" key="2">
    <source>
        <dbReference type="EMBL" id="EUA87895.1"/>
    </source>
</evidence>
<dbReference type="EMBL" id="JAOL01000152">
    <property type="protein sequence ID" value="EUA87895.1"/>
    <property type="molecule type" value="Genomic_DNA"/>
</dbReference>
<protein>
    <submittedName>
        <fullName evidence="2">FtsW-like FtsW domain protein</fullName>
    </submittedName>
</protein>
<feature type="region of interest" description="Disordered" evidence="1">
    <location>
        <begin position="1"/>
        <end position="59"/>
    </location>
</feature>
<comment type="caution">
    <text evidence="2">The sequence shown here is derived from an EMBL/GenBank/DDBJ whole genome shotgun (WGS) entry which is preliminary data.</text>
</comment>
<dbReference type="Proteomes" id="UP000020681">
    <property type="component" value="Unassembled WGS sequence"/>
</dbReference>
<name>A0ABN0QTE9_MYCUL</name>
<sequence>MASALTWLLRRGKTDTENADLQTDTDPEVADSADSAAEQPVAADASDKAAKGQTNSEERVCAPVSVPGWVGL</sequence>
<proteinExistence type="predicted"/>
<evidence type="ECO:0000313" key="3">
    <source>
        <dbReference type="Proteomes" id="UP000020681"/>
    </source>
</evidence>
<reference evidence="2 3" key="1">
    <citation type="submission" date="2014-01" db="EMBL/GenBank/DDBJ databases">
        <authorList>
            <person name="Dobos K."/>
            <person name="Lenaerts A."/>
            <person name="Ordway D."/>
            <person name="DeGroote M.A."/>
            <person name="Parker T."/>
            <person name="Sizemore C."/>
            <person name="Tallon L.J."/>
            <person name="Sadzewicz L.K."/>
            <person name="Sengamalay N."/>
            <person name="Fraser C.M."/>
            <person name="Hine E."/>
            <person name="Shefchek K.A."/>
            <person name="Das S.P."/>
            <person name="Tettelin H."/>
        </authorList>
    </citation>
    <scope>NUCLEOTIDE SEQUENCE [LARGE SCALE GENOMIC DNA]</scope>
    <source>
        <strain evidence="2 3">Harvey</strain>
    </source>
</reference>